<evidence type="ECO:0000313" key="3">
    <source>
        <dbReference type="Proteomes" id="UP000186309"/>
    </source>
</evidence>
<dbReference type="Proteomes" id="UP000186309">
    <property type="component" value="Chromosome"/>
</dbReference>
<evidence type="ECO:0000313" key="2">
    <source>
        <dbReference type="EMBL" id="APW64121.1"/>
    </source>
</evidence>
<keyword evidence="3" id="KW-1185">Reference proteome</keyword>
<dbReference type="Gene3D" id="3.30.700.10">
    <property type="entry name" value="Glycoprotein, Type 4 Pilin"/>
    <property type="match status" value="1"/>
</dbReference>
<dbReference type="NCBIfam" id="TIGR04294">
    <property type="entry name" value="pre_pil_HX9DG"/>
    <property type="match status" value="1"/>
</dbReference>
<dbReference type="KEGG" id="pbor:BSF38_05713"/>
<dbReference type="InterPro" id="IPR012902">
    <property type="entry name" value="N_methyl_site"/>
</dbReference>
<dbReference type="InterPro" id="IPR027558">
    <property type="entry name" value="Pre_pil_HX9DG_C"/>
</dbReference>
<dbReference type="PROSITE" id="PS00409">
    <property type="entry name" value="PROKAR_NTER_METHYL"/>
    <property type="match status" value="1"/>
</dbReference>
<dbReference type="EMBL" id="CP019082">
    <property type="protein sequence ID" value="APW64121.1"/>
    <property type="molecule type" value="Genomic_DNA"/>
</dbReference>
<sequence>MTRPRLYGRNRRRGFTLIELLVVIGIIAVLIALLLPAVQSAREAARRIQCVNNLKQIALAAHNYHDINNCFPAARPSSSPQYGHMVTLLPFLEQGVLTNAFNVSLPGGFADPGNQTVANTNLSVLLCPSNPNQQTIRLRKSSSTGKSYGAFITDANGKNMTGWVCDYWVNHAISAATIALLGRGATAPDPILKGTPPRMAMVTDGLSNTTLFLEHAGYDRHYVKGVGWPMPDTDLTLDQPGAWGAWLGWCAFQVQGYSNSPPPNNASTPSGTACAINCNNSQGVFGFHPAGANVAMGDGSVRMFSTTMTVANLMSMVSRNGGEIVQE</sequence>
<accession>A0A1U7CYX8</accession>
<organism evidence="2 3">
    <name type="scientific">Paludisphaera borealis</name>
    <dbReference type="NCBI Taxonomy" id="1387353"/>
    <lineage>
        <taxon>Bacteria</taxon>
        <taxon>Pseudomonadati</taxon>
        <taxon>Planctomycetota</taxon>
        <taxon>Planctomycetia</taxon>
        <taxon>Isosphaerales</taxon>
        <taxon>Isosphaeraceae</taxon>
        <taxon>Paludisphaera</taxon>
    </lineage>
</organism>
<reference evidence="3" key="1">
    <citation type="submission" date="2016-12" db="EMBL/GenBank/DDBJ databases">
        <title>Comparative genomics of four Isosphaeraceae planctomycetes: a common pool of plasmids and glycoside hydrolase genes.</title>
        <authorList>
            <person name="Ivanova A."/>
        </authorList>
    </citation>
    <scope>NUCLEOTIDE SEQUENCE [LARGE SCALE GENOMIC DNA]</scope>
    <source>
        <strain evidence="3">PX4</strain>
    </source>
</reference>
<evidence type="ECO:0000259" key="1">
    <source>
        <dbReference type="Pfam" id="PF07596"/>
    </source>
</evidence>
<dbReference type="SUPFAM" id="SSF54523">
    <property type="entry name" value="Pili subunits"/>
    <property type="match status" value="1"/>
</dbReference>
<dbReference type="NCBIfam" id="TIGR02532">
    <property type="entry name" value="IV_pilin_GFxxxE"/>
    <property type="match status" value="1"/>
</dbReference>
<dbReference type="STRING" id="1387353.BSF38_05713"/>
<dbReference type="Pfam" id="PF07963">
    <property type="entry name" value="N_methyl"/>
    <property type="match status" value="1"/>
</dbReference>
<feature type="domain" description="DUF1559" evidence="1">
    <location>
        <begin position="39"/>
        <end position="307"/>
    </location>
</feature>
<name>A0A1U7CYX8_9BACT</name>
<dbReference type="RefSeq" id="WP_237170667.1">
    <property type="nucleotide sequence ID" value="NZ_CP019082.1"/>
</dbReference>
<proteinExistence type="predicted"/>
<protein>
    <submittedName>
        <fullName evidence="2">Type II secretion system protein G</fullName>
    </submittedName>
</protein>
<dbReference type="AlphaFoldDB" id="A0A1U7CYX8"/>
<dbReference type="Pfam" id="PF07596">
    <property type="entry name" value="SBP_bac_10"/>
    <property type="match status" value="1"/>
</dbReference>
<dbReference type="PANTHER" id="PTHR30093:SF2">
    <property type="entry name" value="TYPE II SECRETION SYSTEM PROTEIN H"/>
    <property type="match status" value="1"/>
</dbReference>
<dbReference type="InterPro" id="IPR045584">
    <property type="entry name" value="Pilin-like"/>
</dbReference>
<dbReference type="InterPro" id="IPR011453">
    <property type="entry name" value="DUF1559"/>
</dbReference>
<gene>
    <name evidence="2" type="primary">xcpT_23</name>
    <name evidence="2" type="ORF">BSF38_05713</name>
</gene>
<dbReference type="PANTHER" id="PTHR30093">
    <property type="entry name" value="GENERAL SECRETION PATHWAY PROTEIN G"/>
    <property type="match status" value="1"/>
</dbReference>